<evidence type="ECO:0000313" key="2">
    <source>
        <dbReference type="Proteomes" id="UP000002770"/>
    </source>
</evidence>
<dbReference type="EMBL" id="JH413826">
    <property type="protein sequence ID" value="EHL30724.1"/>
    <property type="molecule type" value="Genomic_DNA"/>
</dbReference>
<name>G9EPU0_9GAMM</name>
<reference evidence="1 2" key="1">
    <citation type="journal article" date="2011" name="BMC Genomics">
        <title>Insight into cross-talk between intra-amoebal pathogens.</title>
        <authorList>
            <person name="Gimenez G."/>
            <person name="Bertelli C."/>
            <person name="Moliner C."/>
            <person name="Robert C."/>
            <person name="Raoult D."/>
            <person name="Fournier P.E."/>
            <person name="Greub G."/>
        </authorList>
    </citation>
    <scope>NUCLEOTIDE SEQUENCE [LARGE SCALE GENOMIC DNA]</scope>
    <source>
        <strain evidence="1 2">LLAP12</strain>
    </source>
</reference>
<dbReference type="HOGENOM" id="CLU_3154346_0_0_6"/>
<dbReference type="InParanoid" id="G9EPU0"/>
<sequence>MGTYCYCIYRGIQKYWYGVWCGAVGLITKIGIKVGTVDIKSGEFIPKS</sequence>
<keyword evidence="2" id="KW-1185">Reference proteome</keyword>
<proteinExistence type="predicted"/>
<dbReference type="AlphaFoldDB" id="G9EPU0"/>
<evidence type="ECO:0000313" key="1">
    <source>
        <dbReference type="EMBL" id="EHL30724.1"/>
    </source>
</evidence>
<protein>
    <submittedName>
        <fullName evidence="1">Uncharacterized protein</fullName>
    </submittedName>
</protein>
<accession>G9EPU0</accession>
<organism evidence="1 2">
    <name type="scientific">Legionella drancourtii LLAP12</name>
    <dbReference type="NCBI Taxonomy" id="658187"/>
    <lineage>
        <taxon>Bacteria</taxon>
        <taxon>Pseudomonadati</taxon>
        <taxon>Pseudomonadota</taxon>
        <taxon>Gammaproteobacteria</taxon>
        <taxon>Legionellales</taxon>
        <taxon>Legionellaceae</taxon>
        <taxon>Legionella</taxon>
    </lineage>
</organism>
<dbReference type="Proteomes" id="UP000002770">
    <property type="component" value="Unassembled WGS sequence"/>
</dbReference>
<gene>
    <name evidence="1" type="ORF">LDG_7281</name>
</gene>